<dbReference type="EMBL" id="MVBO01000024">
    <property type="protein sequence ID" value="OZJ05029.1"/>
    <property type="molecule type" value="Genomic_DNA"/>
</dbReference>
<dbReference type="NCBIfam" id="TIGR00293">
    <property type="entry name" value="prefoldin subunit alpha"/>
    <property type="match status" value="1"/>
</dbReference>
<evidence type="ECO:0000256" key="1">
    <source>
        <dbReference type="ARBA" id="ARBA00007666"/>
    </source>
</evidence>
<dbReference type="CDD" id="cd23158">
    <property type="entry name" value="Prefoldin_UXT"/>
    <property type="match status" value="1"/>
</dbReference>
<evidence type="ECO:0008006" key="4">
    <source>
        <dbReference type="Google" id="ProtNLM"/>
    </source>
</evidence>
<comment type="similarity">
    <text evidence="1">Belongs to the UXT family.</text>
</comment>
<reference evidence="2 3" key="1">
    <citation type="journal article" date="2017" name="Mycologia">
        <title>Bifiguratus adelaidae, gen. et sp. nov., a new member of Mucoromycotina in endophytic and soil-dwelling habitats.</title>
        <authorList>
            <person name="Torres-Cruz T.J."/>
            <person name="Billingsley Tobias T.L."/>
            <person name="Almatruk M."/>
            <person name="Hesse C."/>
            <person name="Kuske C.R."/>
            <person name="Desiro A."/>
            <person name="Benucci G.M."/>
            <person name="Bonito G."/>
            <person name="Stajich J.E."/>
            <person name="Dunlap C."/>
            <person name="Arnold A.E."/>
            <person name="Porras-Alfaro A."/>
        </authorList>
    </citation>
    <scope>NUCLEOTIDE SEQUENCE [LARGE SCALE GENOMIC DNA]</scope>
    <source>
        <strain evidence="2 3">AZ0501</strain>
    </source>
</reference>
<dbReference type="OrthoDB" id="433124at2759"/>
<comment type="caution">
    <text evidence="2">The sequence shown here is derived from an EMBL/GenBank/DDBJ whole genome shotgun (WGS) entry which is preliminary data.</text>
</comment>
<proteinExistence type="inferred from homology"/>
<accession>A0A261Y343</accession>
<dbReference type="Pfam" id="PF02996">
    <property type="entry name" value="Prefoldin"/>
    <property type="match status" value="1"/>
</dbReference>
<protein>
    <recommendedName>
        <fullName evidence="4">Protein UXT</fullName>
    </recommendedName>
</protein>
<dbReference type="PANTHER" id="PTHR13345">
    <property type="entry name" value="MEDIATOR OF RNA POLYMERASE II TRANSCRIPTION SUBUNIT 10"/>
    <property type="match status" value="1"/>
</dbReference>
<dbReference type="InterPro" id="IPR003994">
    <property type="entry name" value="UXT"/>
</dbReference>
<name>A0A261Y343_9FUNG</name>
<dbReference type="PANTHER" id="PTHR13345:SF9">
    <property type="entry name" value="PROTEIN UXT"/>
    <property type="match status" value="1"/>
</dbReference>
<dbReference type="GO" id="GO:0003714">
    <property type="term" value="F:transcription corepressor activity"/>
    <property type="evidence" value="ECO:0007669"/>
    <property type="project" value="InterPro"/>
</dbReference>
<sequence>MDKLARYESFVNEKLKVDLQQVLDRRDAIYDEISEYAKLRESMKTIQGQECITSMVDLGSNFYAQAKIPDTQYIYVSIGYGFHAQMTIPEANAFIDRKQEHLQKKADKLTQESAKIKAHIKIVLEAMSEILRLQSGEE</sequence>
<dbReference type="GO" id="GO:0016592">
    <property type="term" value="C:mediator complex"/>
    <property type="evidence" value="ECO:0007669"/>
    <property type="project" value="TreeGrafter"/>
</dbReference>
<dbReference type="GO" id="GO:0045944">
    <property type="term" value="P:positive regulation of transcription by RNA polymerase II"/>
    <property type="evidence" value="ECO:0007669"/>
    <property type="project" value="TreeGrafter"/>
</dbReference>
<dbReference type="InterPro" id="IPR004127">
    <property type="entry name" value="Prefoldin_subunit_alpha"/>
</dbReference>
<dbReference type="SUPFAM" id="SSF46579">
    <property type="entry name" value="Prefoldin"/>
    <property type="match status" value="1"/>
</dbReference>
<keyword evidence="3" id="KW-1185">Reference proteome</keyword>
<gene>
    <name evidence="2" type="ORF">BZG36_02146</name>
</gene>
<organism evidence="2 3">
    <name type="scientific">Bifiguratus adelaidae</name>
    <dbReference type="NCBI Taxonomy" id="1938954"/>
    <lineage>
        <taxon>Eukaryota</taxon>
        <taxon>Fungi</taxon>
        <taxon>Fungi incertae sedis</taxon>
        <taxon>Mucoromycota</taxon>
        <taxon>Mucoromycotina</taxon>
        <taxon>Endogonomycetes</taxon>
        <taxon>Endogonales</taxon>
        <taxon>Endogonales incertae sedis</taxon>
        <taxon>Bifiguratus</taxon>
    </lineage>
</organism>
<evidence type="ECO:0000313" key="2">
    <source>
        <dbReference type="EMBL" id="OZJ05029.1"/>
    </source>
</evidence>
<dbReference type="Gene3D" id="1.10.287.370">
    <property type="match status" value="1"/>
</dbReference>
<dbReference type="PRINTS" id="PR01502">
    <property type="entry name" value="UXTPROTEIN"/>
</dbReference>
<evidence type="ECO:0000313" key="3">
    <source>
        <dbReference type="Proteomes" id="UP000242875"/>
    </source>
</evidence>
<dbReference type="AlphaFoldDB" id="A0A261Y343"/>
<dbReference type="Proteomes" id="UP000242875">
    <property type="component" value="Unassembled WGS sequence"/>
</dbReference>
<dbReference type="InterPro" id="IPR009053">
    <property type="entry name" value="Prefoldin"/>
</dbReference>
<dbReference type="GO" id="GO:0000122">
    <property type="term" value="P:negative regulation of transcription by RNA polymerase II"/>
    <property type="evidence" value="ECO:0007669"/>
    <property type="project" value="InterPro"/>
</dbReference>